<dbReference type="Gene3D" id="3.30.300.30">
    <property type="match status" value="1"/>
</dbReference>
<proteinExistence type="predicted"/>
<dbReference type="AlphaFoldDB" id="A0A426Y257"/>
<evidence type="ECO:0000313" key="2">
    <source>
        <dbReference type="Proteomes" id="UP000287651"/>
    </source>
</evidence>
<protein>
    <recommendedName>
        <fullName evidence="3">AMP-binding enzyme C-terminal domain-containing protein</fullName>
    </recommendedName>
</protein>
<reference evidence="1 2" key="1">
    <citation type="journal article" date="2014" name="Agronomy (Basel)">
        <title>A Draft Genome Sequence for Ensete ventricosum, the Drought-Tolerant Tree Against Hunger.</title>
        <authorList>
            <person name="Harrison J."/>
            <person name="Moore K.A."/>
            <person name="Paszkiewicz K."/>
            <person name="Jones T."/>
            <person name="Grant M."/>
            <person name="Ambacheew D."/>
            <person name="Muzemil S."/>
            <person name="Studholme D.J."/>
        </authorList>
    </citation>
    <scope>NUCLEOTIDE SEQUENCE [LARGE SCALE GENOMIC DNA]</scope>
</reference>
<dbReference type="EMBL" id="AMZH03015583">
    <property type="protein sequence ID" value="RRT45826.1"/>
    <property type="molecule type" value="Genomic_DNA"/>
</dbReference>
<comment type="caution">
    <text evidence="1">The sequence shown here is derived from an EMBL/GenBank/DDBJ whole genome shotgun (WGS) entry which is preliminary data.</text>
</comment>
<sequence>MTESCGILTLDLPTIGEVREYGSAGILASGIEAKVVNLIDRRRCRKVHSKTGLLLLRKTISIVVRVCVASTSLSVSASSVSCHHQVAPYKRLRRVTFVSSVPKSASGKILRREVIEKVRSKL</sequence>
<gene>
    <name evidence="1" type="ORF">B296_00053881</name>
</gene>
<dbReference type="InterPro" id="IPR045851">
    <property type="entry name" value="AMP-bd_C_sf"/>
</dbReference>
<organism evidence="1 2">
    <name type="scientific">Ensete ventricosum</name>
    <name type="common">Abyssinian banana</name>
    <name type="synonym">Musa ensete</name>
    <dbReference type="NCBI Taxonomy" id="4639"/>
    <lineage>
        <taxon>Eukaryota</taxon>
        <taxon>Viridiplantae</taxon>
        <taxon>Streptophyta</taxon>
        <taxon>Embryophyta</taxon>
        <taxon>Tracheophyta</taxon>
        <taxon>Spermatophyta</taxon>
        <taxon>Magnoliopsida</taxon>
        <taxon>Liliopsida</taxon>
        <taxon>Zingiberales</taxon>
        <taxon>Musaceae</taxon>
        <taxon>Ensete</taxon>
    </lineage>
</organism>
<evidence type="ECO:0000313" key="1">
    <source>
        <dbReference type="EMBL" id="RRT45826.1"/>
    </source>
</evidence>
<name>A0A426Y257_ENSVE</name>
<dbReference type="SUPFAM" id="SSF56801">
    <property type="entry name" value="Acetyl-CoA synthetase-like"/>
    <property type="match status" value="1"/>
</dbReference>
<dbReference type="Proteomes" id="UP000287651">
    <property type="component" value="Unassembled WGS sequence"/>
</dbReference>
<accession>A0A426Y257</accession>
<evidence type="ECO:0008006" key="3">
    <source>
        <dbReference type="Google" id="ProtNLM"/>
    </source>
</evidence>